<evidence type="ECO:0000313" key="3">
    <source>
        <dbReference type="Proteomes" id="UP000001745"/>
    </source>
</evidence>
<dbReference type="RefSeq" id="XP_002481242.1">
    <property type="nucleotide sequence ID" value="XM_002481197.1"/>
</dbReference>
<dbReference type="InParanoid" id="B8M465"/>
<dbReference type="GO" id="GO:0003676">
    <property type="term" value="F:nucleic acid binding"/>
    <property type="evidence" value="ECO:0007669"/>
    <property type="project" value="InterPro"/>
</dbReference>
<feature type="region of interest" description="Disordered" evidence="1">
    <location>
        <begin position="311"/>
        <end position="381"/>
    </location>
</feature>
<reference evidence="3" key="1">
    <citation type="journal article" date="2015" name="Genome Announc.">
        <title>Genome sequence of the AIDS-associated pathogen Penicillium marneffei (ATCC18224) and its near taxonomic relative Talaromyces stipitatus (ATCC10500).</title>
        <authorList>
            <person name="Nierman W.C."/>
            <person name="Fedorova-Abrams N.D."/>
            <person name="Andrianopoulos A."/>
        </authorList>
    </citation>
    <scope>NUCLEOTIDE SEQUENCE [LARGE SCALE GENOMIC DNA]</scope>
    <source>
        <strain evidence="3">ATCC 10500 / CBS 375.48 / QM 6759 / NRRL 1006</strain>
    </source>
</reference>
<name>B8M465_TALSN</name>
<accession>B8M465</accession>
<dbReference type="VEuPathDB" id="FungiDB:TSTA_040020"/>
<dbReference type="SUPFAM" id="SSF53098">
    <property type="entry name" value="Ribonuclease H-like"/>
    <property type="match status" value="1"/>
</dbReference>
<evidence type="ECO:0000313" key="2">
    <source>
        <dbReference type="EMBL" id="EED20808.1"/>
    </source>
</evidence>
<dbReference type="InterPro" id="IPR036397">
    <property type="entry name" value="RNaseH_sf"/>
</dbReference>
<dbReference type="InterPro" id="IPR012337">
    <property type="entry name" value="RNaseH-like_sf"/>
</dbReference>
<dbReference type="eggNOG" id="ENOG502SC56">
    <property type="taxonomic scope" value="Eukaryota"/>
</dbReference>
<dbReference type="GeneID" id="8109761"/>
<dbReference type="AlphaFoldDB" id="B8M465"/>
<dbReference type="Proteomes" id="UP000001745">
    <property type="component" value="Unassembled WGS sequence"/>
</dbReference>
<dbReference type="HOGENOM" id="CLU_725993_0_0_1"/>
<evidence type="ECO:0000256" key="1">
    <source>
        <dbReference type="SAM" id="MobiDB-lite"/>
    </source>
</evidence>
<sequence length="381" mass="43105">MLGRRTDAYWYPQEPWPGRWESRFAYVQEPWRELPHVVIDEREKAVSVHDNITRKKEHIAIYTDGSGYQGYIGVSMVIPAYGKQRTQCIGTEGTSTVYAGEACGIKFALETVLQIAEQDVRIKKPVIFSDSQAALRTLINPRMVSGQMYIRDCVDLLRKCMVEDIDDAWEKLWDKQKAGKPTKKLVTRPSKRTLQYWMFLRKATSSILIQLCTERIGLAHYLWRINKREHPYCAGGLSGQSVKHIFMECPLYADERALMWTRIKGFRRTTDLQKLLSEKTAAVAIAQFIIDTQVLDQFRVADPEAIGMYESAGTAAQPGLANDKDTDVGTRTNAREDDVRSRSASLSVMTNIDTNTSLGSRDSEPANGDVSRGHKGRICEG</sequence>
<feature type="compositionally biased region" description="Polar residues" evidence="1">
    <location>
        <begin position="342"/>
        <end position="360"/>
    </location>
</feature>
<dbReference type="CDD" id="cd09276">
    <property type="entry name" value="Rnase_HI_RT_non_LTR"/>
    <property type="match status" value="1"/>
</dbReference>
<proteinExistence type="predicted"/>
<dbReference type="Gene3D" id="3.30.420.10">
    <property type="entry name" value="Ribonuclease H-like superfamily/Ribonuclease H"/>
    <property type="match status" value="1"/>
</dbReference>
<feature type="compositionally biased region" description="Basic and acidic residues" evidence="1">
    <location>
        <begin position="322"/>
        <end position="341"/>
    </location>
</feature>
<evidence type="ECO:0008006" key="4">
    <source>
        <dbReference type="Google" id="ProtNLM"/>
    </source>
</evidence>
<dbReference type="OrthoDB" id="4226558at2759"/>
<organism evidence="2 3">
    <name type="scientific">Talaromyces stipitatus (strain ATCC 10500 / CBS 375.48 / QM 6759 / NRRL 1006)</name>
    <name type="common">Penicillium stipitatum</name>
    <dbReference type="NCBI Taxonomy" id="441959"/>
    <lineage>
        <taxon>Eukaryota</taxon>
        <taxon>Fungi</taxon>
        <taxon>Dikarya</taxon>
        <taxon>Ascomycota</taxon>
        <taxon>Pezizomycotina</taxon>
        <taxon>Eurotiomycetes</taxon>
        <taxon>Eurotiomycetidae</taxon>
        <taxon>Eurotiales</taxon>
        <taxon>Trichocomaceae</taxon>
        <taxon>Talaromyces</taxon>
        <taxon>Talaromyces sect. Talaromyces</taxon>
    </lineage>
</organism>
<dbReference type="PhylomeDB" id="B8M465"/>
<dbReference type="STRING" id="441959.B8M465"/>
<gene>
    <name evidence="2" type="ORF">TSTA_040020</name>
</gene>
<keyword evidence="3" id="KW-1185">Reference proteome</keyword>
<protein>
    <recommendedName>
        <fullName evidence="4">RNase H type-1 domain-containing protein</fullName>
    </recommendedName>
</protein>
<dbReference type="EMBL" id="EQ962654">
    <property type="protein sequence ID" value="EED20808.1"/>
    <property type="molecule type" value="Genomic_DNA"/>
</dbReference>